<evidence type="ECO:0000313" key="1">
    <source>
        <dbReference type="EMBL" id="GAX21687.1"/>
    </source>
</evidence>
<name>A0A1Z5K621_FISSO</name>
<dbReference type="InParanoid" id="A0A1Z5K621"/>
<proteinExistence type="predicted"/>
<dbReference type="Proteomes" id="UP000198406">
    <property type="component" value="Unassembled WGS sequence"/>
</dbReference>
<organism evidence="1 2">
    <name type="scientific">Fistulifera solaris</name>
    <name type="common">Oleaginous diatom</name>
    <dbReference type="NCBI Taxonomy" id="1519565"/>
    <lineage>
        <taxon>Eukaryota</taxon>
        <taxon>Sar</taxon>
        <taxon>Stramenopiles</taxon>
        <taxon>Ochrophyta</taxon>
        <taxon>Bacillariophyta</taxon>
        <taxon>Bacillariophyceae</taxon>
        <taxon>Bacillariophycidae</taxon>
        <taxon>Naviculales</taxon>
        <taxon>Naviculaceae</taxon>
        <taxon>Fistulifera</taxon>
    </lineage>
</organism>
<dbReference type="EMBL" id="BDSP01000170">
    <property type="protein sequence ID" value="GAX21687.1"/>
    <property type="molecule type" value="Genomic_DNA"/>
</dbReference>
<sequence length="143" mass="17016">MCFPDQKCVDERPSRYKRRKVSFAPAISIHETDASSETWYQAVDYSTFERERRETLQTLQNENLDPDSRRGLEGTRQEIMERKRKSLQCKKAVLEQQELQKSLGYFNPELLEETYRKYSDEAAHCARQRAMNTEQQELSLPCW</sequence>
<keyword evidence="2" id="KW-1185">Reference proteome</keyword>
<dbReference type="AlphaFoldDB" id="A0A1Z5K621"/>
<evidence type="ECO:0000313" key="2">
    <source>
        <dbReference type="Proteomes" id="UP000198406"/>
    </source>
</evidence>
<accession>A0A1Z5K621</accession>
<protein>
    <submittedName>
        <fullName evidence="1">Uncharacterized protein</fullName>
    </submittedName>
</protein>
<comment type="caution">
    <text evidence="1">The sequence shown here is derived from an EMBL/GenBank/DDBJ whole genome shotgun (WGS) entry which is preliminary data.</text>
</comment>
<gene>
    <name evidence="1" type="ORF">FisN_29Hh128</name>
</gene>
<reference evidence="1 2" key="1">
    <citation type="journal article" date="2015" name="Plant Cell">
        <title>Oil accumulation by the oleaginous diatom Fistulifera solaris as revealed by the genome and transcriptome.</title>
        <authorList>
            <person name="Tanaka T."/>
            <person name="Maeda Y."/>
            <person name="Veluchamy A."/>
            <person name="Tanaka M."/>
            <person name="Abida H."/>
            <person name="Marechal E."/>
            <person name="Bowler C."/>
            <person name="Muto M."/>
            <person name="Sunaga Y."/>
            <person name="Tanaka M."/>
            <person name="Yoshino T."/>
            <person name="Taniguchi T."/>
            <person name="Fukuda Y."/>
            <person name="Nemoto M."/>
            <person name="Matsumoto M."/>
            <person name="Wong P.S."/>
            <person name="Aburatani S."/>
            <person name="Fujibuchi W."/>
        </authorList>
    </citation>
    <scope>NUCLEOTIDE SEQUENCE [LARGE SCALE GENOMIC DNA]</scope>
    <source>
        <strain evidence="1 2">JPCC DA0580</strain>
    </source>
</reference>